<dbReference type="Proteomes" id="UP001054945">
    <property type="component" value="Unassembled WGS sequence"/>
</dbReference>
<feature type="chain" id="PRO_5043966238" evidence="2">
    <location>
        <begin position="19"/>
        <end position="340"/>
    </location>
</feature>
<keyword evidence="2" id="KW-0732">Signal</keyword>
<dbReference type="AlphaFoldDB" id="A0AAV4UAK0"/>
<feature type="region of interest" description="Disordered" evidence="1">
    <location>
        <begin position="170"/>
        <end position="225"/>
    </location>
</feature>
<dbReference type="EMBL" id="BPLR01012546">
    <property type="protein sequence ID" value="GIY54724.1"/>
    <property type="molecule type" value="Genomic_DNA"/>
</dbReference>
<accession>A0AAV4UAK0</accession>
<feature type="compositionally biased region" description="Polar residues" evidence="1">
    <location>
        <begin position="191"/>
        <end position="200"/>
    </location>
</feature>
<sequence>MLLSIQMLVHLSFSIVLADIVENRISLAIQRVHYAVDDHGIRANIHSNHVKFGNKFDTSSIGFGSRLRGWPRNKINTVVQKCTGDVQAPTPVTLVNQENFAPVSAVESPPAFSPLNPPQLSGSPQVYGIGTNIGSINKRKQNLKNMYYQKQLHQCPKSQSAFKPTDLTYEAERVSRPNPSNSFYPIKTHENLSAASSDQTGKGEIRDNPSNEPIGPPPPTISEIIPETSNSIAPQFPFYPQSAGLNFLQDSYPNNENLRWYQSLPPVPPPVNPFIMFHFILRRMNMNQRTSDGKQSGSFILPSNSQNAPNFNKDSAKLMKTSESGKSAPQNQVAYTNECI</sequence>
<protein>
    <submittedName>
        <fullName evidence="3">Uncharacterized protein</fullName>
    </submittedName>
</protein>
<proteinExistence type="predicted"/>
<reference evidence="3 4" key="1">
    <citation type="submission" date="2021-06" db="EMBL/GenBank/DDBJ databases">
        <title>Caerostris extrusa draft genome.</title>
        <authorList>
            <person name="Kono N."/>
            <person name="Arakawa K."/>
        </authorList>
    </citation>
    <scope>NUCLEOTIDE SEQUENCE [LARGE SCALE GENOMIC DNA]</scope>
</reference>
<feature type="signal peptide" evidence="2">
    <location>
        <begin position="1"/>
        <end position="18"/>
    </location>
</feature>
<evidence type="ECO:0000256" key="2">
    <source>
        <dbReference type="SAM" id="SignalP"/>
    </source>
</evidence>
<organism evidence="3 4">
    <name type="scientific">Caerostris extrusa</name>
    <name type="common">Bark spider</name>
    <name type="synonym">Caerostris bankana</name>
    <dbReference type="NCBI Taxonomy" id="172846"/>
    <lineage>
        <taxon>Eukaryota</taxon>
        <taxon>Metazoa</taxon>
        <taxon>Ecdysozoa</taxon>
        <taxon>Arthropoda</taxon>
        <taxon>Chelicerata</taxon>
        <taxon>Arachnida</taxon>
        <taxon>Araneae</taxon>
        <taxon>Araneomorphae</taxon>
        <taxon>Entelegynae</taxon>
        <taxon>Araneoidea</taxon>
        <taxon>Araneidae</taxon>
        <taxon>Caerostris</taxon>
    </lineage>
</organism>
<keyword evidence="4" id="KW-1185">Reference proteome</keyword>
<evidence type="ECO:0000313" key="4">
    <source>
        <dbReference type="Proteomes" id="UP001054945"/>
    </source>
</evidence>
<comment type="caution">
    <text evidence="3">The sequence shown here is derived from an EMBL/GenBank/DDBJ whole genome shotgun (WGS) entry which is preliminary data.</text>
</comment>
<name>A0AAV4UAK0_CAEEX</name>
<gene>
    <name evidence="3" type="primary">AVEN_4128_1</name>
    <name evidence="3" type="ORF">CEXT_176471</name>
</gene>
<feature type="region of interest" description="Disordered" evidence="1">
    <location>
        <begin position="289"/>
        <end position="310"/>
    </location>
</feature>
<evidence type="ECO:0000256" key="1">
    <source>
        <dbReference type="SAM" id="MobiDB-lite"/>
    </source>
</evidence>
<evidence type="ECO:0000313" key="3">
    <source>
        <dbReference type="EMBL" id="GIY54724.1"/>
    </source>
</evidence>